<protein>
    <recommendedName>
        <fullName evidence="2">C2H2-type domain-containing protein</fullName>
    </recommendedName>
</protein>
<name>X1R3S6_9ZZZZ</name>
<feature type="transmembrane region" description="Helical" evidence="1">
    <location>
        <begin position="12"/>
        <end position="31"/>
    </location>
</feature>
<dbReference type="Pfam" id="PF05605">
    <property type="entry name" value="zf-Di19"/>
    <property type="match status" value="1"/>
</dbReference>
<accession>X1R3S6</accession>
<keyword evidence="1" id="KW-0472">Membrane</keyword>
<dbReference type="InterPro" id="IPR036236">
    <property type="entry name" value="Znf_C2H2_sf"/>
</dbReference>
<dbReference type="PROSITE" id="PS50157">
    <property type="entry name" value="ZINC_FINGER_C2H2_2"/>
    <property type="match status" value="2"/>
</dbReference>
<evidence type="ECO:0000259" key="2">
    <source>
        <dbReference type="PROSITE" id="PS50157"/>
    </source>
</evidence>
<reference evidence="3" key="1">
    <citation type="journal article" date="2014" name="Front. Microbiol.">
        <title>High frequency of phylogenetically diverse reductive dehalogenase-homologous genes in deep subseafloor sedimentary metagenomes.</title>
        <authorList>
            <person name="Kawai M."/>
            <person name="Futagami T."/>
            <person name="Toyoda A."/>
            <person name="Takaki Y."/>
            <person name="Nishi S."/>
            <person name="Hori S."/>
            <person name="Arai W."/>
            <person name="Tsubouchi T."/>
            <person name="Morono Y."/>
            <person name="Uchiyama I."/>
            <person name="Ito T."/>
            <person name="Fujiyama A."/>
            <person name="Inagaki F."/>
            <person name="Takami H."/>
        </authorList>
    </citation>
    <scope>NUCLEOTIDE SEQUENCE</scope>
    <source>
        <strain evidence="3">Expedition CK06-06</strain>
    </source>
</reference>
<organism evidence="3">
    <name type="scientific">marine sediment metagenome</name>
    <dbReference type="NCBI Taxonomy" id="412755"/>
    <lineage>
        <taxon>unclassified sequences</taxon>
        <taxon>metagenomes</taxon>
        <taxon>ecological metagenomes</taxon>
    </lineage>
</organism>
<dbReference type="SMART" id="SM00355">
    <property type="entry name" value="ZnF_C2H2"/>
    <property type="match status" value="2"/>
</dbReference>
<keyword evidence="1" id="KW-0812">Transmembrane</keyword>
<proteinExistence type="predicted"/>
<sequence length="218" mass="22861">MAEEKRKISPAIIVPVAIAGVAALGGIIYLATREEAPPTVYTCPYCGATFTTEEELLAHIEAEHPEAPPVVYTCAICGATFTTQEELDAHIQAEHPAPPLAEIVLSDLTIEPSEVYVGEPVTITVTATNVGGMAGSYEVTCEVNGEINKETVTLNPGESKTVSFSLTAAAAGTYQVSVDGLTGSFTALLAPLVLSNLQTLSPQPPGKTFWVTLDVFNP</sequence>
<dbReference type="EMBL" id="BARW01004309">
    <property type="protein sequence ID" value="GAI61731.1"/>
    <property type="molecule type" value="Genomic_DNA"/>
</dbReference>
<keyword evidence="1" id="KW-1133">Transmembrane helix</keyword>
<dbReference type="InterPro" id="IPR013783">
    <property type="entry name" value="Ig-like_fold"/>
</dbReference>
<evidence type="ECO:0000256" key="1">
    <source>
        <dbReference type="SAM" id="Phobius"/>
    </source>
</evidence>
<dbReference type="SUPFAM" id="SSF57667">
    <property type="entry name" value="beta-beta-alpha zinc fingers"/>
    <property type="match status" value="1"/>
</dbReference>
<feature type="domain" description="C2H2-type" evidence="2">
    <location>
        <begin position="41"/>
        <end position="69"/>
    </location>
</feature>
<dbReference type="PROSITE" id="PS00028">
    <property type="entry name" value="ZINC_FINGER_C2H2_1"/>
    <property type="match status" value="2"/>
</dbReference>
<dbReference type="Pfam" id="PF07705">
    <property type="entry name" value="CARDB"/>
    <property type="match status" value="1"/>
</dbReference>
<comment type="caution">
    <text evidence="3">The sequence shown here is derived from an EMBL/GenBank/DDBJ whole genome shotgun (WGS) entry which is preliminary data.</text>
</comment>
<evidence type="ECO:0000313" key="3">
    <source>
        <dbReference type="EMBL" id="GAI61731.1"/>
    </source>
</evidence>
<dbReference type="InterPro" id="IPR008598">
    <property type="entry name" value="Di19_Zn-bd"/>
</dbReference>
<dbReference type="Gene3D" id="2.60.40.10">
    <property type="entry name" value="Immunoglobulins"/>
    <property type="match status" value="1"/>
</dbReference>
<feature type="non-terminal residue" evidence="3">
    <location>
        <position position="218"/>
    </location>
</feature>
<dbReference type="InterPro" id="IPR011635">
    <property type="entry name" value="CARDB"/>
</dbReference>
<dbReference type="Gene3D" id="3.30.160.60">
    <property type="entry name" value="Classic Zinc Finger"/>
    <property type="match status" value="2"/>
</dbReference>
<dbReference type="InterPro" id="IPR013087">
    <property type="entry name" value="Znf_C2H2_type"/>
</dbReference>
<gene>
    <name evidence="3" type="ORF">S12H4_10198</name>
</gene>
<dbReference type="AlphaFoldDB" id="X1R3S6"/>
<feature type="domain" description="C2H2-type" evidence="2">
    <location>
        <begin position="72"/>
        <end position="95"/>
    </location>
</feature>